<reference evidence="2 3" key="1">
    <citation type="journal article" date="2024" name="Nat. Commun.">
        <title>Phylogenomics reveals the evolutionary origins of lichenization in chlorophyte algae.</title>
        <authorList>
            <person name="Puginier C."/>
            <person name="Libourel C."/>
            <person name="Otte J."/>
            <person name="Skaloud P."/>
            <person name="Haon M."/>
            <person name="Grisel S."/>
            <person name="Petersen M."/>
            <person name="Berrin J.G."/>
            <person name="Delaux P.M."/>
            <person name="Dal Grande F."/>
            <person name="Keller J."/>
        </authorList>
    </citation>
    <scope>NUCLEOTIDE SEQUENCE [LARGE SCALE GENOMIC DNA]</scope>
    <source>
        <strain evidence="2 3">SAG 216-7</strain>
    </source>
</reference>
<dbReference type="PANTHER" id="PTHR47682">
    <property type="entry name" value="TETRATRICOPEPTIDE REPEAT (TPR)-CONTAINING PROTEIN"/>
    <property type="match status" value="1"/>
</dbReference>
<dbReference type="Gene3D" id="3.40.30.10">
    <property type="entry name" value="Glutaredoxin"/>
    <property type="match status" value="1"/>
</dbReference>
<accession>A0ABR2YY13</accession>
<feature type="region of interest" description="Disordered" evidence="1">
    <location>
        <begin position="88"/>
        <end position="133"/>
    </location>
</feature>
<dbReference type="PANTHER" id="PTHR47682:SF1">
    <property type="entry name" value="TETRATRICOPEPTIDE REPEAT (TPR)-CONTAINING PROTEIN"/>
    <property type="match status" value="1"/>
</dbReference>
<evidence type="ECO:0000256" key="1">
    <source>
        <dbReference type="SAM" id="MobiDB-lite"/>
    </source>
</evidence>
<organism evidence="2 3">
    <name type="scientific">Coccomyxa subellipsoidea</name>
    <dbReference type="NCBI Taxonomy" id="248742"/>
    <lineage>
        <taxon>Eukaryota</taxon>
        <taxon>Viridiplantae</taxon>
        <taxon>Chlorophyta</taxon>
        <taxon>core chlorophytes</taxon>
        <taxon>Trebouxiophyceae</taxon>
        <taxon>Trebouxiophyceae incertae sedis</taxon>
        <taxon>Coccomyxaceae</taxon>
        <taxon>Coccomyxa</taxon>
    </lineage>
</organism>
<proteinExistence type="predicted"/>
<name>A0ABR2YY13_9CHLO</name>
<sequence>MRQGLGSSFQGNELFVKASHRVPPVKRSAVVTTCGDKKIKLAEARLKAGRKRLADVILELQPAPSFDSTQLQQRLKEVDGVLCGMEEPCMSSSSSSSSSSEDEDMQEGCSQASMQMQSCADTEAPQTGSSNVVPMNTKLKKEKAVPVKEDALEVLSNLPSDATIRVCQGKACLKRGSANLLGELSMHAEEVVEVMPCKCLDKCKSGPNLEVSVGAEKRIVTVNASAQKVFVSLP</sequence>
<comment type="caution">
    <text evidence="2">The sequence shown here is derived from an EMBL/GenBank/DDBJ whole genome shotgun (WGS) entry which is preliminary data.</text>
</comment>
<dbReference type="InterPro" id="IPR036249">
    <property type="entry name" value="Thioredoxin-like_sf"/>
</dbReference>
<protein>
    <submittedName>
        <fullName evidence="2">Uncharacterized protein</fullName>
    </submittedName>
</protein>
<evidence type="ECO:0000313" key="3">
    <source>
        <dbReference type="Proteomes" id="UP001491310"/>
    </source>
</evidence>
<gene>
    <name evidence="2" type="ORF">WJX75_006975</name>
</gene>
<dbReference type="CDD" id="cd02980">
    <property type="entry name" value="TRX_Fd_family"/>
    <property type="match status" value="1"/>
</dbReference>
<dbReference type="EMBL" id="JALJOT010000003">
    <property type="protein sequence ID" value="KAK9916783.1"/>
    <property type="molecule type" value="Genomic_DNA"/>
</dbReference>
<feature type="compositionally biased region" description="Polar residues" evidence="1">
    <location>
        <begin position="108"/>
        <end position="133"/>
    </location>
</feature>
<keyword evidence="3" id="KW-1185">Reference proteome</keyword>
<dbReference type="Proteomes" id="UP001491310">
    <property type="component" value="Unassembled WGS sequence"/>
</dbReference>
<dbReference type="SUPFAM" id="SSF52833">
    <property type="entry name" value="Thioredoxin-like"/>
    <property type="match status" value="1"/>
</dbReference>
<evidence type="ECO:0000313" key="2">
    <source>
        <dbReference type="EMBL" id="KAK9916783.1"/>
    </source>
</evidence>